<dbReference type="InterPro" id="IPR006121">
    <property type="entry name" value="HMA_dom"/>
</dbReference>
<dbReference type="InterPro" id="IPR036163">
    <property type="entry name" value="HMA_dom_sf"/>
</dbReference>
<reference evidence="4" key="1">
    <citation type="journal article" date="2019" name="Int. J. Syst. Evol. Microbiol.">
        <title>The Global Catalogue of Microorganisms (GCM) 10K type strain sequencing project: providing services to taxonomists for standard genome sequencing and annotation.</title>
        <authorList>
            <consortium name="The Broad Institute Genomics Platform"/>
            <consortium name="The Broad Institute Genome Sequencing Center for Infectious Disease"/>
            <person name="Wu L."/>
            <person name="Ma J."/>
        </authorList>
    </citation>
    <scope>NUCLEOTIDE SEQUENCE [LARGE SCALE GENOMIC DNA]</scope>
    <source>
        <strain evidence="4">CGMCC 1.15304</strain>
    </source>
</reference>
<dbReference type="SUPFAM" id="SSF55008">
    <property type="entry name" value="HMA, heavy metal-associated domain"/>
    <property type="match status" value="1"/>
</dbReference>
<feature type="domain" description="HMA" evidence="2">
    <location>
        <begin position="37"/>
        <end position="103"/>
    </location>
</feature>
<dbReference type="Pfam" id="PF00403">
    <property type="entry name" value="HMA"/>
    <property type="match status" value="1"/>
</dbReference>
<proteinExistence type="predicted"/>
<feature type="signal peptide" evidence="1">
    <location>
        <begin position="1"/>
        <end position="22"/>
    </location>
</feature>
<sequence length="108" mass="11192">MKHLMKATLVGLALGLSIPAGANAHDMQTAADQATQKTVTFTIEKMTCAMCPITVRKAMEKVAGVLSVETDYDSKTATVVFDPSKANTDAIAAASTNAGYPAKVTQGS</sequence>
<protein>
    <submittedName>
        <fullName evidence="3">Heavy-metal-associated domain-containing protein</fullName>
    </submittedName>
</protein>
<comment type="caution">
    <text evidence="3">The sequence shown here is derived from an EMBL/GenBank/DDBJ whole genome shotgun (WGS) entry which is preliminary data.</text>
</comment>
<evidence type="ECO:0000313" key="4">
    <source>
        <dbReference type="Proteomes" id="UP001595776"/>
    </source>
</evidence>
<dbReference type="PRINTS" id="PR00946">
    <property type="entry name" value="HGSCAVENGER"/>
</dbReference>
<dbReference type="PROSITE" id="PS50846">
    <property type="entry name" value="HMA_2"/>
    <property type="match status" value="1"/>
</dbReference>
<evidence type="ECO:0000313" key="3">
    <source>
        <dbReference type="EMBL" id="MFC4346568.1"/>
    </source>
</evidence>
<organism evidence="3 4">
    <name type="scientific">Kordiimonas lipolytica</name>
    <dbReference type="NCBI Taxonomy" id="1662421"/>
    <lineage>
        <taxon>Bacteria</taxon>
        <taxon>Pseudomonadati</taxon>
        <taxon>Pseudomonadota</taxon>
        <taxon>Alphaproteobacteria</taxon>
        <taxon>Kordiimonadales</taxon>
        <taxon>Kordiimonadaceae</taxon>
        <taxon>Kordiimonas</taxon>
    </lineage>
</organism>
<evidence type="ECO:0000256" key="1">
    <source>
        <dbReference type="SAM" id="SignalP"/>
    </source>
</evidence>
<dbReference type="Gene3D" id="3.30.70.100">
    <property type="match status" value="1"/>
</dbReference>
<dbReference type="CDD" id="cd00371">
    <property type="entry name" value="HMA"/>
    <property type="match status" value="1"/>
</dbReference>
<dbReference type="EMBL" id="JBHSCR010000001">
    <property type="protein sequence ID" value="MFC4346568.1"/>
    <property type="molecule type" value="Genomic_DNA"/>
</dbReference>
<accession>A0ABV8U5W6</accession>
<name>A0ABV8U5W6_9PROT</name>
<keyword evidence="4" id="KW-1185">Reference proteome</keyword>
<dbReference type="InterPro" id="IPR001802">
    <property type="entry name" value="MerP/CopZ"/>
</dbReference>
<gene>
    <name evidence="3" type="ORF">ACFO5Q_01750</name>
</gene>
<keyword evidence="1" id="KW-0732">Signal</keyword>
<dbReference type="RefSeq" id="WP_068150317.1">
    <property type="nucleotide sequence ID" value="NZ_JBHSCR010000001.1"/>
</dbReference>
<dbReference type="Proteomes" id="UP001595776">
    <property type="component" value="Unassembled WGS sequence"/>
</dbReference>
<evidence type="ECO:0000259" key="2">
    <source>
        <dbReference type="PROSITE" id="PS50846"/>
    </source>
</evidence>
<feature type="chain" id="PRO_5045220047" evidence="1">
    <location>
        <begin position="23"/>
        <end position="108"/>
    </location>
</feature>